<dbReference type="InterPro" id="IPR027443">
    <property type="entry name" value="IPNS-like_sf"/>
</dbReference>
<gene>
    <name evidence="4" type="ORF">MTR67_044684</name>
</gene>
<dbReference type="SUPFAM" id="SSF51197">
    <property type="entry name" value="Clavaminate synthase-like"/>
    <property type="match status" value="2"/>
</dbReference>
<dbReference type="CDD" id="cd02257">
    <property type="entry name" value="Peptidase_C19"/>
    <property type="match status" value="1"/>
</dbReference>
<feature type="compositionally biased region" description="Basic and acidic residues" evidence="1">
    <location>
        <begin position="269"/>
        <end position="283"/>
    </location>
</feature>
<feature type="compositionally biased region" description="Basic and acidic residues" evidence="1">
    <location>
        <begin position="576"/>
        <end position="591"/>
    </location>
</feature>
<evidence type="ECO:0000259" key="2">
    <source>
        <dbReference type="Pfam" id="PF00443"/>
    </source>
</evidence>
<dbReference type="GO" id="GO:0004843">
    <property type="term" value="F:cysteine-type deubiquitinase activity"/>
    <property type="evidence" value="ECO:0007669"/>
    <property type="project" value="InterPro"/>
</dbReference>
<feature type="non-terminal residue" evidence="4">
    <location>
        <position position="591"/>
    </location>
</feature>
<name>A0AAF0UTW4_SOLVR</name>
<protein>
    <submittedName>
        <fullName evidence="4">Uncharacterized protein</fullName>
    </submittedName>
</protein>
<evidence type="ECO:0000259" key="3">
    <source>
        <dbReference type="Pfam" id="PF03171"/>
    </source>
</evidence>
<feature type="domain" description="Isopenicillin N synthase-like Fe(2+) 2OG dioxygenase" evidence="3">
    <location>
        <begin position="157"/>
        <end position="218"/>
    </location>
</feature>
<dbReference type="InterPro" id="IPR001394">
    <property type="entry name" value="Peptidase_C19_UCH"/>
</dbReference>
<dbReference type="InterPro" id="IPR050231">
    <property type="entry name" value="Iron_ascorbate_oxido_reductase"/>
</dbReference>
<dbReference type="Gene3D" id="2.60.120.330">
    <property type="entry name" value="B-lactam Antibiotic, Isopenicillin N Synthase, Chain"/>
    <property type="match status" value="2"/>
</dbReference>
<dbReference type="GO" id="GO:0016579">
    <property type="term" value="P:protein deubiquitination"/>
    <property type="evidence" value="ECO:0007669"/>
    <property type="project" value="InterPro"/>
</dbReference>
<dbReference type="Gene3D" id="3.90.70.10">
    <property type="entry name" value="Cysteine proteinases"/>
    <property type="match status" value="1"/>
</dbReference>
<feature type="region of interest" description="Disordered" evidence="1">
    <location>
        <begin position="233"/>
        <end position="302"/>
    </location>
</feature>
<accession>A0AAF0UTW4</accession>
<dbReference type="InterPro" id="IPR044861">
    <property type="entry name" value="IPNS-like_FE2OG_OXY"/>
</dbReference>
<evidence type="ECO:0000256" key="1">
    <source>
        <dbReference type="SAM" id="MobiDB-lite"/>
    </source>
</evidence>
<feature type="domain" description="Peptidase C19 ubiquitin carboxyl-terminal hydrolase" evidence="2">
    <location>
        <begin position="89"/>
        <end position="138"/>
    </location>
</feature>
<evidence type="ECO:0000313" key="4">
    <source>
        <dbReference type="EMBL" id="WMV51299.1"/>
    </source>
</evidence>
<dbReference type="Proteomes" id="UP001234989">
    <property type="component" value="Chromosome 10"/>
</dbReference>
<dbReference type="PANTHER" id="PTHR47990">
    <property type="entry name" value="2-OXOGLUTARATE (2OG) AND FE(II)-DEPENDENT OXYGENASE SUPERFAMILY PROTEIN-RELATED"/>
    <property type="match status" value="1"/>
</dbReference>
<dbReference type="EMBL" id="CP133621">
    <property type="protein sequence ID" value="WMV51299.1"/>
    <property type="molecule type" value="Genomic_DNA"/>
</dbReference>
<dbReference type="Pfam" id="PF00443">
    <property type="entry name" value="UCH"/>
    <property type="match status" value="1"/>
</dbReference>
<keyword evidence="5" id="KW-1185">Reference proteome</keyword>
<dbReference type="AlphaFoldDB" id="A0AAF0UTW4"/>
<proteinExistence type="predicted"/>
<evidence type="ECO:0000313" key="5">
    <source>
        <dbReference type="Proteomes" id="UP001234989"/>
    </source>
</evidence>
<sequence length="591" mass="66811">MKKSVVMRTQDFVPSNLSVIIGEGGELKSLGKVRANKASTIVQPFLVFHPDISHEAVHNILDALHLFLAPGTLERYRTTIGMVGVATARKSISIHTLPKMMILHLKRFVYGSYGSTKLHKPVYFPLELVICRELVQEENAHVYAFWTSIASIAKSFQSGLQVFMDNEMYSIRPYFNAFVVNTVDTFMALSNDRYKSYLHRAVVNNKTPRNSLPFFLFPDKDKVTPLIKKKWSECSNPKKQPPPDIIEETCDNDHIKEKKAKVSNSMGKDFSRSKTSEGTDGKGRGSSGKNSSVISSEDDEEWKTFSPKNKSVVMRTQDFVPSNLSVIIGEGGELKSLGKVRANKASTIVQPFLVFHPDISNEAVHNILDALRLFFAPGTLERYRTTIGMVGVATARKSISIQTLPKMMILYLKQLGYGSYGSTKLHKPVYFPLELVICRELVQEENAHVYAFWTSIASITKSFQSGLQVFVDNEMYFIRPYFNSFVVNTVDTFMALSNDRHKSYLHRAVVNNKTPRKSLPFFLFPDKDKVTPLIKKKWSECSNPKKQPPPDIIEETCDNDHIKEKKAKVSNSMGKDFSRSKTSEGTDGKRR</sequence>
<organism evidence="4 5">
    <name type="scientific">Solanum verrucosum</name>
    <dbReference type="NCBI Taxonomy" id="315347"/>
    <lineage>
        <taxon>Eukaryota</taxon>
        <taxon>Viridiplantae</taxon>
        <taxon>Streptophyta</taxon>
        <taxon>Embryophyta</taxon>
        <taxon>Tracheophyta</taxon>
        <taxon>Spermatophyta</taxon>
        <taxon>Magnoliopsida</taxon>
        <taxon>eudicotyledons</taxon>
        <taxon>Gunneridae</taxon>
        <taxon>Pentapetalae</taxon>
        <taxon>asterids</taxon>
        <taxon>lamiids</taxon>
        <taxon>Solanales</taxon>
        <taxon>Solanaceae</taxon>
        <taxon>Solanoideae</taxon>
        <taxon>Solaneae</taxon>
        <taxon>Solanum</taxon>
    </lineage>
</organism>
<feature type="domain" description="Isopenicillin N synthase-like Fe(2+) 2OG dioxygenase" evidence="3">
    <location>
        <begin position="464"/>
        <end position="525"/>
    </location>
</feature>
<dbReference type="Pfam" id="PF03171">
    <property type="entry name" value="2OG-FeII_Oxy"/>
    <property type="match status" value="2"/>
</dbReference>
<feature type="region of interest" description="Disordered" evidence="1">
    <location>
        <begin position="539"/>
        <end position="591"/>
    </location>
</feature>
<reference evidence="4" key="1">
    <citation type="submission" date="2023-08" db="EMBL/GenBank/DDBJ databases">
        <title>A de novo genome assembly of Solanum verrucosum Schlechtendal, a Mexican diploid species geographically isolated from the other diploid A-genome species in potato relatives.</title>
        <authorList>
            <person name="Hosaka K."/>
        </authorList>
    </citation>
    <scope>NUCLEOTIDE SEQUENCE</scope>
    <source>
        <tissue evidence="4">Young leaves</tissue>
    </source>
</reference>